<evidence type="ECO:0000313" key="1">
    <source>
        <dbReference type="EMBL" id="QFG76814.1"/>
    </source>
</evidence>
<dbReference type="EMBL" id="CP029752">
    <property type="protein sequence ID" value="QFG76814.1"/>
    <property type="molecule type" value="Genomic_DNA"/>
</dbReference>
<proteinExistence type="predicted"/>
<accession>A0A5P6AAX3</accession>
<reference evidence="1" key="1">
    <citation type="submission" date="2018-05" db="EMBL/GenBank/DDBJ databases">
        <title>Bacterial isolates from healthy term breastfed infants carrying antibiotic resistance genes.</title>
        <authorList>
            <person name="Casaburi G."/>
        </authorList>
    </citation>
    <scope>NUCLEOTIDE SEQUENCE [LARGE SCALE GENOMIC DNA]</scope>
    <source>
        <strain evidence="1">7084_4</strain>
    </source>
</reference>
<sequence>MMIMRYIFPMPAARYWLDGFKGHDVHVESLAASVSDNMQTGKSLVSRRLGMESQTVHYKNMARSYQNRFL</sequence>
<organism evidence="1">
    <name type="scientific">Raoultella planticola</name>
    <name type="common">Klebsiella planticola</name>
    <dbReference type="NCBI Taxonomy" id="575"/>
    <lineage>
        <taxon>Bacteria</taxon>
        <taxon>Pseudomonadati</taxon>
        <taxon>Pseudomonadota</taxon>
        <taxon>Gammaproteobacteria</taxon>
        <taxon>Enterobacterales</taxon>
        <taxon>Enterobacteriaceae</taxon>
        <taxon>Klebsiella/Raoultella group</taxon>
        <taxon>Raoultella</taxon>
    </lineage>
</organism>
<gene>
    <name evidence="1" type="ORF">DMB90_14180</name>
</gene>
<protein>
    <submittedName>
        <fullName evidence="1">Uncharacterized protein</fullName>
    </submittedName>
</protein>
<name>A0A5P6AAX3_RAOPL</name>
<dbReference type="AlphaFoldDB" id="A0A5P6AAX3"/>